<evidence type="ECO:0008006" key="4">
    <source>
        <dbReference type="Google" id="ProtNLM"/>
    </source>
</evidence>
<keyword evidence="3" id="KW-1185">Reference proteome</keyword>
<name>A0ABD3DN82_9LAMI</name>
<dbReference type="AlphaFoldDB" id="A0ABD3DN82"/>
<keyword evidence="1" id="KW-1133">Transmembrane helix</keyword>
<protein>
    <recommendedName>
        <fullName evidence="4">Ethylene-responsive nuclear protein</fullName>
    </recommendedName>
</protein>
<feature type="transmembrane region" description="Helical" evidence="1">
    <location>
        <begin position="133"/>
        <end position="151"/>
    </location>
</feature>
<keyword evidence="1" id="KW-0812">Transmembrane</keyword>
<dbReference type="PANTHER" id="PTHR36381:SF1">
    <property type="entry name" value="ETHYLENE-REGULATED TRANSCRIPT 2 (ERT2)"/>
    <property type="match status" value="1"/>
</dbReference>
<evidence type="ECO:0000313" key="2">
    <source>
        <dbReference type="EMBL" id="KAL3643753.1"/>
    </source>
</evidence>
<sequence length="415" mass="46756">MPLQWKKAMRTGVSQLVNDHLHRSQKRRNGSSLFVETGFPTSLVDLFIKNRDKLKKPSKKNCRNPPIPVTPLSETDDLVITGSTSICPSQSPLISPAILPPRMPCEGVNENRVLELGVGLDERQCVSDTGVDANMVLLVVLKMFLVVILALGTKRLTIGITISAFLLFFLEYVGKHGRAVLKSTVESVLRLLRFKNVVKLDEKVLNGPGYVNHEIHVVESNQHPEIEIQPENEIIEAPSNQRRLGYQEIEPEKLIGSSTCEVVELKTKSRKSKIKSKMKKLVPKKLRCSRKGPGTESVKIVDEEDSSVWLCDDEVERESDNFTSELSSISSRKFKEDDDEMSPVRSFGELLEIDEKRDETRNGLNWRYLVLCVIVLTGLVGGRSFAVLLTLSWFLILKFGENLPSYMKVPMIKPF</sequence>
<comment type="caution">
    <text evidence="2">The sequence shown here is derived from an EMBL/GenBank/DDBJ whole genome shotgun (WGS) entry which is preliminary data.</text>
</comment>
<evidence type="ECO:0000256" key="1">
    <source>
        <dbReference type="SAM" id="Phobius"/>
    </source>
</evidence>
<feature type="transmembrane region" description="Helical" evidence="1">
    <location>
        <begin position="157"/>
        <end position="174"/>
    </location>
</feature>
<dbReference type="PANTHER" id="PTHR36381">
    <property type="entry name" value="ETHYLENE-REGULATED TRANSCRIPT 2 (ERT2)"/>
    <property type="match status" value="1"/>
</dbReference>
<organism evidence="2 3">
    <name type="scientific">Castilleja foliolosa</name>
    <dbReference type="NCBI Taxonomy" id="1961234"/>
    <lineage>
        <taxon>Eukaryota</taxon>
        <taxon>Viridiplantae</taxon>
        <taxon>Streptophyta</taxon>
        <taxon>Embryophyta</taxon>
        <taxon>Tracheophyta</taxon>
        <taxon>Spermatophyta</taxon>
        <taxon>Magnoliopsida</taxon>
        <taxon>eudicotyledons</taxon>
        <taxon>Gunneridae</taxon>
        <taxon>Pentapetalae</taxon>
        <taxon>asterids</taxon>
        <taxon>lamiids</taxon>
        <taxon>Lamiales</taxon>
        <taxon>Orobanchaceae</taxon>
        <taxon>Pedicularideae</taxon>
        <taxon>Castillejinae</taxon>
        <taxon>Castilleja</taxon>
    </lineage>
</organism>
<evidence type="ECO:0000313" key="3">
    <source>
        <dbReference type="Proteomes" id="UP001632038"/>
    </source>
</evidence>
<keyword evidence="1" id="KW-0472">Membrane</keyword>
<gene>
    <name evidence="2" type="ORF">CASFOL_014568</name>
</gene>
<proteinExistence type="predicted"/>
<reference evidence="3" key="1">
    <citation type="journal article" date="2024" name="IScience">
        <title>Strigolactones Initiate the Formation of Haustorium-like Structures in Castilleja.</title>
        <authorList>
            <person name="Buerger M."/>
            <person name="Peterson D."/>
            <person name="Chory J."/>
        </authorList>
    </citation>
    <scope>NUCLEOTIDE SEQUENCE [LARGE SCALE GENOMIC DNA]</scope>
</reference>
<dbReference type="EMBL" id="JAVIJP010000016">
    <property type="protein sequence ID" value="KAL3643753.1"/>
    <property type="molecule type" value="Genomic_DNA"/>
</dbReference>
<accession>A0ABD3DN82</accession>
<dbReference type="Proteomes" id="UP001632038">
    <property type="component" value="Unassembled WGS sequence"/>
</dbReference>
<feature type="transmembrane region" description="Helical" evidence="1">
    <location>
        <begin position="366"/>
        <end position="396"/>
    </location>
</feature>